<dbReference type="EMBL" id="CAADRP010001707">
    <property type="protein sequence ID" value="VFU49450.1"/>
    <property type="molecule type" value="Genomic_DNA"/>
</dbReference>
<evidence type="ECO:0000313" key="1">
    <source>
        <dbReference type="EMBL" id="VFU49450.1"/>
    </source>
</evidence>
<sequence>MIHMGFKKKKISWWRQLLCQTERGEGQGRIQCISQWQLLALLPSRWVFKWMLVCLLLENNINYILGPHLKA</sequence>
<proteinExistence type="predicted"/>
<dbReference type="AlphaFoldDB" id="A0A6N2MAG5"/>
<protein>
    <submittedName>
        <fullName evidence="1">Uncharacterized protein</fullName>
    </submittedName>
</protein>
<accession>A0A6N2MAG5</accession>
<name>A0A6N2MAG5_SALVM</name>
<gene>
    <name evidence="1" type="ORF">SVIM_LOCUS325965</name>
</gene>
<organism evidence="1">
    <name type="scientific">Salix viminalis</name>
    <name type="common">Common osier</name>
    <name type="synonym">Basket willow</name>
    <dbReference type="NCBI Taxonomy" id="40686"/>
    <lineage>
        <taxon>Eukaryota</taxon>
        <taxon>Viridiplantae</taxon>
        <taxon>Streptophyta</taxon>
        <taxon>Embryophyta</taxon>
        <taxon>Tracheophyta</taxon>
        <taxon>Spermatophyta</taxon>
        <taxon>Magnoliopsida</taxon>
        <taxon>eudicotyledons</taxon>
        <taxon>Gunneridae</taxon>
        <taxon>Pentapetalae</taxon>
        <taxon>rosids</taxon>
        <taxon>fabids</taxon>
        <taxon>Malpighiales</taxon>
        <taxon>Salicaceae</taxon>
        <taxon>Saliceae</taxon>
        <taxon>Salix</taxon>
    </lineage>
</organism>
<reference evidence="1" key="1">
    <citation type="submission" date="2019-03" db="EMBL/GenBank/DDBJ databases">
        <authorList>
            <person name="Mank J."/>
            <person name="Almeida P."/>
        </authorList>
    </citation>
    <scope>NUCLEOTIDE SEQUENCE</scope>
    <source>
        <strain evidence="1">78183</strain>
    </source>
</reference>